<dbReference type="PANTHER" id="PTHR45614:SF253">
    <property type="entry name" value="CHROMOSOME UNDETERMINED SCAFFOLD_38, WHOLE GENOME SHOTGUN SEQUENCE"/>
    <property type="match status" value="1"/>
</dbReference>
<gene>
    <name evidence="3" type="ORF">M9Y10_032470</name>
</gene>
<dbReference type="SMART" id="SM00717">
    <property type="entry name" value="SANT"/>
    <property type="match status" value="2"/>
</dbReference>
<keyword evidence="4" id="KW-1185">Reference proteome</keyword>
<evidence type="ECO:0000259" key="2">
    <source>
        <dbReference type="PROSITE" id="PS51294"/>
    </source>
</evidence>
<feature type="domain" description="Myb-like" evidence="1">
    <location>
        <begin position="1"/>
        <end position="50"/>
    </location>
</feature>
<dbReference type="SUPFAM" id="SSF46689">
    <property type="entry name" value="Homeodomain-like"/>
    <property type="match status" value="1"/>
</dbReference>
<evidence type="ECO:0000259" key="1">
    <source>
        <dbReference type="PROSITE" id="PS50090"/>
    </source>
</evidence>
<organism evidence="3 4">
    <name type="scientific">Tritrichomonas musculus</name>
    <dbReference type="NCBI Taxonomy" id="1915356"/>
    <lineage>
        <taxon>Eukaryota</taxon>
        <taxon>Metamonada</taxon>
        <taxon>Parabasalia</taxon>
        <taxon>Tritrichomonadida</taxon>
        <taxon>Tritrichomonadidae</taxon>
        <taxon>Tritrichomonas</taxon>
    </lineage>
</organism>
<dbReference type="Pfam" id="PF13921">
    <property type="entry name" value="Myb_DNA-bind_6"/>
    <property type="match status" value="1"/>
</dbReference>
<protein>
    <recommendedName>
        <fullName evidence="5">Myb-like DNA-binding domain containing protein</fullName>
    </recommendedName>
</protein>
<comment type="caution">
    <text evidence="3">The sequence shown here is derived from an EMBL/GenBank/DDBJ whole genome shotgun (WGS) entry which is preliminary data.</text>
</comment>
<dbReference type="InterPro" id="IPR001005">
    <property type="entry name" value="SANT/Myb"/>
</dbReference>
<dbReference type="PROSITE" id="PS50090">
    <property type="entry name" value="MYB_LIKE"/>
    <property type="match status" value="2"/>
</dbReference>
<dbReference type="PROSITE" id="PS51294">
    <property type="entry name" value="HTH_MYB"/>
    <property type="match status" value="2"/>
</dbReference>
<dbReference type="EMBL" id="JAPFFF010000053">
    <property type="protein sequence ID" value="KAK8839006.1"/>
    <property type="molecule type" value="Genomic_DNA"/>
</dbReference>
<dbReference type="InterPro" id="IPR017930">
    <property type="entry name" value="Myb_dom"/>
</dbReference>
<feature type="domain" description="HTH myb-type" evidence="2">
    <location>
        <begin position="1"/>
        <end position="50"/>
    </location>
</feature>
<name>A0ABR2GYP4_9EUKA</name>
<evidence type="ECO:0008006" key="5">
    <source>
        <dbReference type="Google" id="ProtNLM"/>
    </source>
</evidence>
<reference evidence="3 4" key="1">
    <citation type="submission" date="2024-04" db="EMBL/GenBank/DDBJ databases">
        <title>Tritrichomonas musculus Genome.</title>
        <authorList>
            <person name="Alves-Ferreira E."/>
            <person name="Grigg M."/>
            <person name="Lorenzi H."/>
            <person name="Galac M."/>
        </authorList>
    </citation>
    <scope>NUCLEOTIDE SEQUENCE [LARGE SCALE GENOMIC DNA]</scope>
    <source>
        <strain evidence="3 4">EAF2021</strain>
    </source>
</reference>
<dbReference type="InterPro" id="IPR009057">
    <property type="entry name" value="Homeodomain-like_sf"/>
</dbReference>
<feature type="domain" description="Myb-like" evidence="1">
    <location>
        <begin position="51"/>
        <end position="101"/>
    </location>
</feature>
<dbReference type="InterPro" id="IPR050560">
    <property type="entry name" value="MYB_TF"/>
</dbReference>
<dbReference type="CDD" id="cd00167">
    <property type="entry name" value="SANT"/>
    <property type="match status" value="2"/>
</dbReference>
<sequence>MSSKRFRFTVKENYIIVQMVRLYGEDWNIISKQLPGRTPKQIHDRYQNYLRQGLKNSPWTSEEDEILMSMYTMIGPKWSKMMKNLPGRSSNDIKNRWHKHLIKKYNDKEMEDIDSKYQIKNNNNDQNSIELFKIPHLKQNAKADVLPGLKNFNVEKSLGKDILVLNSIKADKNDSSKNNDQDKNRINVNLSNKVWFDQDSSDFEDYMNDDSASNFNSLFKTDIEIQEIIDELCVTNFDASWK</sequence>
<feature type="domain" description="HTH myb-type" evidence="2">
    <location>
        <begin position="51"/>
        <end position="105"/>
    </location>
</feature>
<dbReference type="Gene3D" id="1.10.10.60">
    <property type="entry name" value="Homeodomain-like"/>
    <property type="match status" value="2"/>
</dbReference>
<evidence type="ECO:0000313" key="4">
    <source>
        <dbReference type="Proteomes" id="UP001470230"/>
    </source>
</evidence>
<dbReference type="Proteomes" id="UP001470230">
    <property type="component" value="Unassembled WGS sequence"/>
</dbReference>
<dbReference type="PANTHER" id="PTHR45614">
    <property type="entry name" value="MYB PROTEIN-RELATED"/>
    <property type="match status" value="1"/>
</dbReference>
<proteinExistence type="predicted"/>
<evidence type="ECO:0000313" key="3">
    <source>
        <dbReference type="EMBL" id="KAK8839006.1"/>
    </source>
</evidence>
<accession>A0ABR2GYP4</accession>